<sequence length="488" mass="52804">MSSPPTTTPTDISDGANSPHVLVFPYPAQGHMLPLLDLTHHLVLRGATATIIITPKNLPFLRPLLSTHPQSVHPLVLPFPSHPHIPPGVENVKDIGNSGNPAIISALHSLSLPITQWFSSHPSPPSALLSDFFLGWTLHLAARLAIPRIAFYSSGAFLASINHHLWPNLHLLNNNNNSPAVLLLSFPHLPYSPSFPRSHLPSLLLRHADPSDSDPIQAVFVKDSMLANASSWGVVFNSFDAVEAPFLDHVRKELRHARVWAVGPIPVHSGGSSERGGPSSASASDVLNWLDNCSIDGSVVYACFGSQVVLTRRQVEALGEGLERSGARFILVMKPSDEEVGQVLRGLEDRVVGRGLVITGWAPQVEILSHRAVGGFVTHCGWNSVLEGLVGGVVLLAWPMEADQFVNAKLLVEYLRVGVVVCEGRESVPDSDELSLCVAELMGEGGSEIRVRAMKLREEAVEGAKGRGNSARDFDRLVEALRELHPKK</sequence>
<reference evidence="3 4" key="1">
    <citation type="submission" date="2024-01" db="EMBL/GenBank/DDBJ databases">
        <title>Genome assemblies of Stephania.</title>
        <authorList>
            <person name="Yang L."/>
        </authorList>
    </citation>
    <scope>NUCLEOTIDE SEQUENCE [LARGE SCALE GENOMIC DNA]</scope>
    <source>
        <strain evidence="3">YNDBR</strain>
        <tissue evidence="3">Leaf</tissue>
    </source>
</reference>
<evidence type="ECO:0000256" key="1">
    <source>
        <dbReference type="ARBA" id="ARBA00009995"/>
    </source>
</evidence>
<evidence type="ECO:0000313" key="4">
    <source>
        <dbReference type="Proteomes" id="UP001420932"/>
    </source>
</evidence>
<comment type="caution">
    <text evidence="3">The sequence shown here is derived from an EMBL/GenBank/DDBJ whole genome shotgun (WGS) entry which is preliminary data.</text>
</comment>
<dbReference type="GO" id="GO:0035251">
    <property type="term" value="F:UDP-glucosyltransferase activity"/>
    <property type="evidence" value="ECO:0007669"/>
    <property type="project" value="TreeGrafter"/>
</dbReference>
<dbReference type="PANTHER" id="PTHR48047">
    <property type="entry name" value="GLYCOSYLTRANSFERASE"/>
    <property type="match status" value="1"/>
</dbReference>
<comment type="similarity">
    <text evidence="1">Belongs to the UDP-glycosyltransferase family.</text>
</comment>
<evidence type="ECO:0000256" key="2">
    <source>
        <dbReference type="ARBA" id="ARBA00022679"/>
    </source>
</evidence>
<gene>
    <name evidence="3" type="ORF">Syun_021328</name>
</gene>
<evidence type="ECO:0008006" key="5">
    <source>
        <dbReference type="Google" id="ProtNLM"/>
    </source>
</evidence>
<dbReference type="EMBL" id="JBBNAF010000009">
    <property type="protein sequence ID" value="KAK9114531.1"/>
    <property type="molecule type" value="Genomic_DNA"/>
</dbReference>
<organism evidence="3 4">
    <name type="scientific">Stephania yunnanensis</name>
    <dbReference type="NCBI Taxonomy" id="152371"/>
    <lineage>
        <taxon>Eukaryota</taxon>
        <taxon>Viridiplantae</taxon>
        <taxon>Streptophyta</taxon>
        <taxon>Embryophyta</taxon>
        <taxon>Tracheophyta</taxon>
        <taxon>Spermatophyta</taxon>
        <taxon>Magnoliopsida</taxon>
        <taxon>Ranunculales</taxon>
        <taxon>Menispermaceae</taxon>
        <taxon>Menispermoideae</taxon>
        <taxon>Cissampelideae</taxon>
        <taxon>Stephania</taxon>
    </lineage>
</organism>
<dbReference type="Proteomes" id="UP001420932">
    <property type="component" value="Unassembled WGS sequence"/>
</dbReference>
<dbReference type="CDD" id="cd03784">
    <property type="entry name" value="GT1_Gtf-like"/>
    <property type="match status" value="1"/>
</dbReference>
<keyword evidence="2" id="KW-0808">Transferase</keyword>
<proteinExistence type="inferred from homology"/>
<keyword evidence="4" id="KW-1185">Reference proteome</keyword>
<dbReference type="PANTHER" id="PTHR48047:SF28">
    <property type="entry name" value="F11M15.8 PROTEIN"/>
    <property type="match status" value="1"/>
</dbReference>
<dbReference type="FunFam" id="3.40.50.2000:FF:000060">
    <property type="entry name" value="Glycosyltransferase"/>
    <property type="match status" value="1"/>
</dbReference>
<name>A0AAP0IFG6_9MAGN</name>
<dbReference type="SUPFAM" id="SSF53756">
    <property type="entry name" value="UDP-Glycosyltransferase/glycogen phosphorylase"/>
    <property type="match status" value="1"/>
</dbReference>
<dbReference type="AlphaFoldDB" id="A0AAP0IFG6"/>
<dbReference type="Pfam" id="PF00201">
    <property type="entry name" value="UDPGT"/>
    <property type="match status" value="1"/>
</dbReference>
<evidence type="ECO:0000313" key="3">
    <source>
        <dbReference type="EMBL" id="KAK9114531.1"/>
    </source>
</evidence>
<dbReference type="Gene3D" id="3.40.50.2000">
    <property type="entry name" value="Glycogen Phosphorylase B"/>
    <property type="match status" value="2"/>
</dbReference>
<protein>
    <recommendedName>
        <fullName evidence="5">Glycosyltransferase</fullName>
    </recommendedName>
</protein>
<accession>A0AAP0IFG6</accession>
<dbReference type="InterPro" id="IPR002213">
    <property type="entry name" value="UDP_glucos_trans"/>
</dbReference>